<feature type="signal peptide" evidence="1">
    <location>
        <begin position="1"/>
        <end position="21"/>
    </location>
</feature>
<dbReference type="Proteomes" id="UP000555103">
    <property type="component" value="Unassembled WGS sequence"/>
</dbReference>
<dbReference type="AlphaFoldDB" id="A0A840CNJ8"/>
<protein>
    <submittedName>
        <fullName evidence="2">Uncharacterized protein</fullName>
    </submittedName>
</protein>
<sequence>MKTKISIIFLFSLVSTFQILAQVTIGAGTPPSKGVLLDLKTFDDDDGGITSTKGLKISRVELEAITSLHPLVSKDDPDYEQQRKVHKGTLVYNLNNASGTGLPEGLFYWDGEKWNQAKYGGSGGSDDAWKLKGNGNTDPDVNFIGTTDNKALSIRTDNQKRMTITEAGNVGIGLGNTVPTKRLEVVGTSKLDGAAGVYIPQLPTNISAENAYSVVVTNDGHLEKVGTAGSNKAFNYIIYEIENMEMDWIRDFDTSIRTSNYTLIIVGSSFSIPGDYVLRPVMNRNPQDHVDFGTTVVQNVFAYEYNGTWRLHADFDKGSPTTNAPCKWTLYCIAINNSMVKKFEVEKHNMNGRNKYTAQDPPEGL</sequence>
<dbReference type="EMBL" id="JACIEP010000004">
    <property type="protein sequence ID" value="MBB4035648.1"/>
    <property type="molecule type" value="Genomic_DNA"/>
</dbReference>
<accession>A0A840CNJ8</accession>
<organism evidence="2 3">
    <name type="scientific">Dysgonomonas hofstadii</name>
    <dbReference type="NCBI Taxonomy" id="637886"/>
    <lineage>
        <taxon>Bacteria</taxon>
        <taxon>Pseudomonadati</taxon>
        <taxon>Bacteroidota</taxon>
        <taxon>Bacteroidia</taxon>
        <taxon>Bacteroidales</taxon>
        <taxon>Dysgonomonadaceae</taxon>
        <taxon>Dysgonomonas</taxon>
    </lineage>
</organism>
<keyword evidence="1" id="KW-0732">Signal</keyword>
<evidence type="ECO:0000313" key="3">
    <source>
        <dbReference type="Proteomes" id="UP000555103"/>
    </source>
</evidence>
<evidence type="ECO:0000313" key="2">
    <source>
        <dbReference type="EMBL" id="MBB4035648.1"/>
    </source>
</evidence>
<keyword evidence="3" id="KW-1185">Reference proteome</keyword>
<proteinExistence type="predicted"/>
<evidence type="ECO:0000256" key="1">
    <source>
        <dbReference type="SAM" id="SignalP"/>
    </source>
</evidence>
<name>A0A840CNJ8_9BACT</name>
<dbReference type="RefSeq" id="WP_183306572.1">
    <property type="nucleotide sequence ID" value="NZ_JACIEP010000004.1"/>
</dbReference>
<comment type="caution">
    <text evidence="2">The sequence shown here is derived from an EMBL/GenBank/DDBJ whole genome shotgun (WGS) entry which is preliminary data.</text>
</comment>
<feature type="chain" id="PRO_5032784249" evidence="1">
    <location>
        <begin position="22"/>
        <end position="365"/>
    </location>
</feature>
<gene>
    <name evidence="2" type="ORF">GGR21_001541</name>
</gene>
<reference evidence="2 3" key="1">
    <citation type="submission" date="2020-08" db="EMBL/GenBank/DDBJ databases">
        <title>Genomic Encyclopedia of Type Strains, Phase IV (KMG-IV): sequencing the most valuable type-strain genomes for metagenomic binning, comparative biology and taxonomic classification.</title>
        <authorList>
            <person name="Goeker M."/>
        </authorList>
    </citation>
    <scope>NUCLEOTIDE SEQUENCE [LARGE SCALE GENOMIC DNA]</scope>
    <source>
        <strain evidence="2 3">DSM 104969</strain>
    </source>
</reference>